<gene>
    <name evidence="1" type="ORF">C8F04DRAFT_1159700</name>
</gene>
<keyword evidence="2" id="KW-1185">Reference proteome</keyword>
<evidence type="ECO:0000313" key="1">
    <source>
        <dbReference type="EMBL" id="KAJ7016707.1"/>
    </source>
</evidence>
<reference evidence="1" key="1">
    <citation type="submission" date="2023-03" db="EMBL/GenBank/DDBJ databases">
        <title>Massive genome expansion in bonnet fungi (Mycena s.s.) driven by repeated elements and novel gene families across ecological guilds.</title>
        <authorList>
            <consortium name="Lawrence Berkeley National Laboratory"/>
            <person name="Harder C.B."/>
            <person name="Miyauchi S."/>
            <person name="Viragh M."/>
            <person name="Kuo A."/>
            <person name="Thoen E."/>
            <person name="Andreopoulos B."/>
            <person name="Lu D."/>
            <person name="Skrede I."/>
            <person name="Drula E."/>
            <person name="Henrissat B."/>
            <person name="Morin E."/>
            <person name="Kohler A."/>
            <person name="Barry K."/>
            <person name="LaButti K."/>
            <person name="Morin E."/>
            <person name="Salamov A."/>
            <person name="Lipzen A."/>
            <person name="Mereny Z."/>
            <person name="Hegedus B."/>
            <person name="Baldrian P."/>
            <person name="Stursova M."/>
            <person name="Weitz H."/>
            <person name="Taylor A."/>
            <person name="Grigoriev I.V."/>
            <person name="Nagy L.G."/>
            <person name="Martin F."/>
            <person name="Kauserud H."/>
        </authorList>
    </citation>
    <scope>NUCLEOTIDE SEQUENCE</scope>
    <source>
        <strain evidence="1">CBHHK200</strain>
    </source>
</reference>
<evidence type="ECO:0000313" key="2">
    <source>
        <dbReference type="Proteomes" id="UP001218188"/>
    </source>
</evidence>
<organism evidence="1 2">
    <name type="scientific">Mycena alexandri</name>
    <dbReference type="NCBI Taxonomy" id="1745969"/>
    <lineage>
        <taxon>Eukaryota</taxon>
        <taxon>Fungi</taxon>
        <taxon>Dikarya</taxon>
        <taxon>Basidiomycota</taxon>
        <taxon>Agaricomycotina</taxon>
        <taxon>Agaricomycetes</taxon>
        <taxon>Agaricomycetidae</taxon>
        <taxon>Agaricales</taxon>
        <taxon>Marasmiineae</taxon>
        <taxon>Mycenaceae</taxon>
        <taxon>Mycena</taxon>
    </lineage>
</organism>
<accession>A0AAD6S0N0</accession>
<name>A0AAD6S0N0_9AGAR</name>
<dbReference type="Proteomes" id="UP001218188">
    <property type="component" value="Unassembled WGS sequence"/>
</dbReference>
<comment type="caution">
    <text evidence="1">The sequence shown here is derived from an EMBL/GenBank/DDBJ whole genome shotgun (WGS) entry which is preliminary data.</text>
</comment>
<proteinExistence type="predicted"/>
<sequence length="84" mass="9119">MLIYPCIGRADTRMHLISLATAGELTSKSLCRGPSWPSTSLSSSEAQTQCLALYSSESPAQILSIVLFHLLPSLLFASIAYTYH</sequence>
<protein>
    <submittedName>
        <fullName evidence="1">Uncharacterized protein</fullName>
    </submittedName>
</protein>
<dbReference type="EMBL" id="JARJCM010000471">
    <property type="protein sequence ID" value="KAJ7016707.1"/>
    <property type="molecule type" value="Genomic_DNA"/>
</dbReference>
<dbReference type="AlphaFoldDB" id="A0AAD6S0N0"/>